<organism evidence="1">
    <name type="scientific">marine metagenome</name>
    <dbReference type="NCBI Taxonomy" id="408172"/>
    <lineage>
        <taxon>unclassified sequences</taxon>
        <taxon>metagenomes</taxon>
        <taxon>ecological metagenomes</taxon>
    </lineage>
</organism>
<evidence type="ECO:0000313" key="1">
    <source>
        <dbReference type="EMBL" id="SVD60828.1"/>
    </source>
</evidence>
<dbReference type="EMBL" id="UINC01161559">
    <property type="protein sequence ID" value="SVD60828.1"/>
    <property type="molecule type" value="Genomic_DNA"/>
</dbReference>
<dbReference type="AlphaFoldDB" id="A0A382WRI3"/>
<gene>
    <name evidence="1" type="ORF">METZ01_LOCUS413682</name>
</gene>
<name>A0A382WRI3_9ZZZZ</name>
<proteinExistence type="predicted"/>
<sequence length="95" mass="11495">IYQNISEEQNFIKSTNYINYSLQVIEKVTIKNVLYYQFKLETIDHYRLLWDSKLSFQGSDWLSFHINCKYRYDMSEINPQGNSYFEITNGLGFHF</sequence>
<accession>A0A382WRI3</accession>
<reference evidence="1" key="1">
    <citation type="submission" date="2018-05" db="EMBL/GenBank/DDBJ databases">
        <authorList>
            <person name="Lanie J.A."/>
            <person name="Ng W.-L."/>
            <person name="Kazmierczak K.M."/>
            <person name="Andrzejewski T.M."/>
            <person name="Davidsen T.M."/>
            <person name="Wayne K.J."/>
            <person name="Tettelin H."/>
            <person name="Glass J.I."/>
            <person name="Rusch D."/>
            <person name="Podicherti R."/>
            <person name="Tsui H.-C.T."/>
            <person name="Winkler M.E."/>
        </authorList>
    </citation>
    <scope>NUCLEOTIDE SEQUENCE</scope>
</reference>
<evidence type="ECO:0008006" key="2">
    <source>
        <dbReference type="Google" id="ProtNLM"/>
    </source>
</evidence>
<feature type="non-terminal residue" evidence="1">
    <location>
        <position position="1"/>
    </location>
</feature>
<protein>
    <recommendedName>
        <fullName evidence="2">DUF481 domain-containing protein</fullName>
    </recommendedName>
</protein>